<sequence length="249" mass="27608">MHHKPVQGVMLDPVIGQAVQLLGRIGKTDAQRNVAAPGGKLVQAVGKSLDQAHQGVCVLCSITAPKRVMDLPNRWHHRKPLNFYARARNIMDRVRKVAELLSRMDQVCDTGFALAIHIRFTRPLLLYQSYHRAWSDFYSENGLMLTDPVVRWGLENTGVLLWDDPELDDPADVVALARKHGLRNGVTVSTGARASRTISGHTRSTGPFTADEIAHLQCLVETVHEVTEGLDALDAPEMQALRALDFSRP</sequence>
<dbReference type="SUPFAM" id="SSF75516">
    <property type="entry name" value="Pheromone-binding domain of LuxR-like quorum-sensing transcription factors"/>
    <property type="match status" value="1"/>
</dbReference>
<keyword evidence="3" id="KW-0804">Transcription</keyword>
<dbReference type="AlphaFoldDB" id="A0A844B3V3"/>
<dbReference type="OrthoDB" id="7826109at2"/>
<keyword evidence="2" id="KW-0238">DNA-binding</keyword>
<keyword evidence="1" id="KW-0805">Transcription regulation</keyword>
<organism evidence="5 6">
    <name type="scientific">Rhodovulum strictum</name>
    <dbReference type="NCBI Taxonomy" id="58314"/>
    <lineage>
        <taxon>Bacteria</taxon>
        <taxon>Pseudomonadati</taxon>
        <taxon>Pseudomonadota</taxon>
        <taxon>Alphaproteobacteria</taxon>
        <taxon>Rhodobacterales</taxon>
        <taxon>Paracoccaceae</taxon>
        <taxon>Rhodovulum</taxon>
    </lineage>
</organism>
<dbReference type="Pfam" id="PF03472">
    <property type="entry name" value="Autoind_bind"/>
    <property type="match status" value="1"/>
</dbReference>
<proteinExistence type="predicted"/>
<keyword evidence="6" id="KW-1185">Reference proteome</keyword>
<dbReference type="Proteomes" id="UP000466730">
    <property type="component" value="Unassembled WGS sequence"/>
</dbReference>
<comment type="caution">
    <text evidence="5">The sequence shown here is derived from an EMBL/GenBank/DDBJ whole genome shotgun (WGS) entry which is preliminary data.</text>
</comment>
<name>A0A844B3V3_9RHOB</name>
<accession>A0A844B3V3</accession>
<reference evidence="5 6" key="1">
    <citation type="submission" date="2019-11" db="EMBL/GenBank/DDBJ databases">
        <title>Draft Whole-Genome sequence of the marine photosynthetic bacterium Rhodovulum strictum DSM 11289.</title>
        <authorList>
            <person name="Kyndt J.A."/>
            <person name="Meyer T.E."/>
        </authorList>
    </citation>
    <scope>NUCLEOTIDE SEQUENCE [LARGE SCALE GENOMIC DNA]</scope>
    <source>
        <strain evidence="5 6">DSM 11289</strain>
    </source>
</reference>
<dbReference type="InterPro" id="IPR036693">
    <property type="entry name" value="TF_LuxR_autoind-bd_dom_sf"/>
</dbReference>
<evidence type="ECO:0000256" key="1">
    <source>
        <dbReference type="ARBA" id="ARBA00023015"/>
    </source>
</evidence>
<evidence type="ECO:0000256" key="3">
    <source>
        <dbReference type="ARBA" id="ARBA00023163"/>
    </source>
</evidence>
<evidence type="ECO:0000256" key="2">
    <source>
        <dbReference type="ARBA" id="ARBA00023125"/>
    </source>
</evidence>
<dbReference type="EMBL" id="WJPO01000005">
    <property type="protein sequence ID" value="MRH20400.1"/>
    <property type="molecule type" value="Genomic_DNA"/>
</dbReference>
<gene>
    <name evidence="5" type="ORF">GH815_05290</name>
</gene>
<dbReference type="InterPro" id="IPR005143">
    <property type="entry name" value="TF_LuxR_autoind-bd_dom"/>
</dbReference>
<dbReference type="Gene3D" id="3.30.450.80">
    <property type="entry name" value="Transcription factor LuxR-like, autoinducer-binding domain"/>
    <property type="match status" value="1"/>
</dbReference>
<evidence type="ECO:0000259" key="4">
    <source>
        <dbReference type="Pfam" id="PF03472"/>
    </source>
</evidence>
<feature type="domain" description="Transcription factor LuxR-like autoinducer-binding" evidence="4">
    <location>
        <begin position="124"/>
        <end position="225"/>
    </location>
</feature>
<evidence type="ECO:0000313" key="6">
    <source>
        <dbReference type="Proteomes" id="UP000466730"/>
    </source>
</evidence>
<evidence type="ECO:0000313" key="5">
    <source>
        <dbReference type="EMBL" id="MRH20400.1"/>
    </source>
</evidence>
<protein>
    <recommendedName>
        <fullName evidence="4">Transcription factor LuxR-like autoinducer-binding domain-containing protein</fullName>
    </recommendedName>
</protein>
<dbReference type="GO" id="GO:0003677">
    <property type="term" value="F:DNA binding"/>
    <property type="evidence" value="ECO:0007669"/>
    <property type="project" value="UniProtKB-KW"/>
</dbReference>